<dbReference type="PROSITE" id="PS51257">
    <property type="entry name" value="PROKAR_LIPOPROTEIN"/>
    <property type="match status" value="1"/>
</dbReference>
<dbReference type="OrthoDB" id="211174at2"/>
<comment type="caution">
    <text evidence="1">The sequence shown here is derived from an EMBL/GenBank/DDBJ whole genome shotgun (WGS) entry which is preliminary data.</text>
</comment>
<dbReference type="RefSeq" id="WP_109647964.1">
    <property type="nucleotide sequence ID" value="NZ_QGGB01000010.1"/>
</dbReference>
<gene>
    <name evidence="1" type="ORF">DDZ15_15185</name>
</gene>
<name>A0A316TNQ3_9BACT</name>
<dbReference type="EMBL" id="QGGB01000010">
    <property type="protein sequence ID" value="PWN05408.1"/>
    <property type="molecule type" value="Genomic_DNA"/>
</dbReference>
<evidence type="ECO:0000313" key="1">
    <source>
        <dbReference type="EMBL" id="PWN05408.1"/>
    </source>
</evidence>
<evidence type="ECO:0008006" key="3">
    <source>
        <dbReference type="Google" id="ProtNLM"/>
    </source>
</evidence>
<dbReference type="Pfam" id="PF09601">
    <property type="entry name" value="DUF2459"/>
    <property type="match status" value="1"/>
</dbReference>
<sequence length="221" mass="24981">MIISIRHAGFALLLLSATMIISGCLGPVKDLYPDDESMRPVTVYIVSHGWHAGIVTESSNIESFIPEHTEMPGAKYLMFEWGDGRYFPHEDPGFWLLVRAALWPTKSVIQVVGMDVPPVRYFSRSRVVKIQVTEEGMDKLGKFIQQRFRRNADGEVIMAADGLYRNSTFFEATGRYHLPKTSNTWTARALRQTGYPITPFYAFTSGNVIKQASKDGEVIRK</sequence>
<keyword evidence="2" id="KW-1185">Reference proteome</keyword>
<dbReference type="Proteomes" id="UP000245533">
    <property type="component" value="Unassembled WGS sequence"/>
</dbReference>
<dbReference type="InterPro" id="IPR011727">
    <property type="entry name" value="CHP02117"/>
</dbReference>
<accession>A0A316TNQ3</accession>
<organism evidence="1 2">
    <name type="scientific">Rhodohalobacter mucosus</name>
    <dbReference type="NCBI Taxonomy" id="2079485"/>
    <lineage>
        <taxon>Bacteria</taxon>
        <taxon>Pseudomonadati</taxon>
        <taxon>Balneolota</taxon>
        <taxon>Balneolia</taxon>
        <taxon>Balneolales</taxon>
        <taxon>Balneolaceae</taxon>
        <taxon>Rhodohalobacter</taxon>
    </lineage>
</organism>
<evidence type="ECO:0000313" key="2">
    <source>
        <dbReference type="Proteomes" id="UP000245533"/>
    </source>
</evidence>
<proteinExistence type="predicted"/>
<dbReference type="AlphaFoldDB" id="A0A316TNQ3"/>
<reference evidence="1 2" key="1">
    <citation type="submission" date="2018-05" db="EMBL/GenBank/DDBJ databases">
        <title>Rhodohalobacter halophilus gen. nov., sp. nov., a moderately halophilic member of the family Balneolaceae.</title>
        <authorList>
            <person name="Liu Z.-W."/>
        </authorList>
    </citation>
    <scope>NUCLEOTIDE SEQUENCE [LARGE SCALE GENOMIC DNA]</scope>
    <source>
        <strain evidence="1 2">8A47</strain>
    </source>
</reference>
<protein>
    <recommendedName>
        <fullName evidence="3">DUF2459 domain-containing protein</fullName>
    </recommendedName>
</protein>